<proteinExistence type="predicted"/>
<sequence length="305" mass="30994">MRDRHRRRGGARLPRRDPRRQPPPARGGMTGLDPALIGTLYRAACLAELDALKPGNVHAYAAGHRMEVADFVTSADVSAGALAEQGAHVGARIRGGVAATMAAVGQNTNLGILLLCAPLAAAAERGQTVASVLGNLDRADSEAVFAAIRLANPGGLGRAGRHDVSAAAPGSLLDAMAEAADRDRIARAYVTGFADVPAIGLAALAAARAEGLDPAWCTTAIHLAYLCAVPDSHIARKHGPASAEGVRREAEAALAGLDLAGRPVDALLALDASLKARGLNPGTSADFTVATLFWDALAAAGAALA</sequence>
<feature type="compositionally biased region" description="Basic residues" evidence="1">
    <location>
        <begin position="1"/>
        <end position="10"/>
    </location>
</feature>
<dbReference type="InterPro" id="IPR002736">
    <property type="entry name" value="CitG"/>
</dbReference>
<evidence type="ECO:0000313" key="2">
    <source>
        <dbReference type="EMBL" id="GLS73523.1"/>
    </source>
</evidence>
<organism evidence="2 3">
    <name type="scientific">Methylobacterium tardum</name>
    <dbReference type="NCBI Taxonomy" id="374432"/>
    <lineage>
        <taxon>Bacteria</taxon>
        <taxon>Pseudomonadati</taxon>
        <taxon>Pseudomonadota</taxon>
        <taxon>Alphaproteobacteria</taxon>
        <taxon>Hyphomicrobiales</taxon>
        <taxon>Methylobacteriaceae</taxon>
        <taxon>Methylobacterium</taxon>
    </lineage>
</organism>
<evidence type="ECO:0000256" key="1">
    <source>
        <dbReference type="SAM" id="MobiDB-lite"/>
    </source>
</evidence>
<protein>
    <submittedName>
        <fullName evidence="2">Triphosphoribosyl-dephospho-CoA synthase</fullName>
    </submittedName>
</protein>
<dbReference type="EMBL" id="BSPL01000028">
    <property type="protein sequence ID" value="GLS73523.1"/>
    <property type="molecule type" value="Genomic_DNA"/>
</dbReference>
<comment type="caution">
    <text evidence="2">The sequence shown here is derived from an EMBL/GenBank/DDBJ whole genome shotgun (WGS) entry which is preliminary data.</text>
</comment>
<accession>A0AA37TLI1</accession>
<dbReference type="Proteomes" id="UP001157440">
    <property type="component" value="Unassembled WGS sequence"/>
</dbReference>
<gene>
    <name evidence="2" type="ORF">GCM10007890_55380</name>
</gene>
<dbReference type="Pfam" id="PF01874">
    <property type="entry name" value="CitG"/>
    <property type="match status" value="1"/>
</dbReference>
<keyword evidence="3" id="KW-1185">Reference proteome</keyword>
<dbReference type="AlphaFoldDB" id="A0AA37TLI1"/>
<reference evidence="3" key="1">
    <citation type="journal article" date="2019" name="Int. J. Syst. Evol. Microbiol.">
        <title>The Global Catalogue of Microorganisms (GCM) 10K type strain sequencing project: providing services to taxonomists for standard genome sequencing and annotation.</title>
        <authorList>
            <consortium name="The Broad Institute Genomics Platform"/>
            <consortium name="The Broad Institute Genome Sequencing Center for Infectious Disease"/>
            <person name="Wu L."/>
            <person name="Ma J."/>
        </authorList>
    </citation>
    <scope>NUCLEOTIDE SEQUENCE [LARGE SCALE GENOMIC DNA]</scope>
    <source>
        <strain evidence="3">NBRC 103632</strain>
    </source>
</reference>
<dbReference type="GO" id="GO:0046917">
    <property type="term" value="F:triphosphoribosyl-dephospho-CoA synthase activity"/>
    <property type="evidence" value="ECO:0007669"/>
    <property type="project" value="InterPro"/>
</dbReference>
<dbReference type="PANTHER" id="PTHR42280:SF1">
    <property type="entry name" value="CITG FAMILY PROTEIN"/>
    <property type="match status" value="1"/>
</dbReference>
<evidence type="ECO:0000313" key="3">
    <source>
        <dbReference type="Proteomes" id="UP001157440"/>
    </source>
</evidence>
<dbReference type="PANTHER" id="PTHR42280">
    <property type="entry name" value="CITG FAMILY PROTEIN"/>
    <property type="match status" value="1"/>
</dbReference>
<dbReference type="GO" id="GO:0005524">
    <property type="term" value="F:ATP binding"/>
    <property type="evidence" value="ECO:0007669"/>
    <property type="project" value="InterPro"/>
</dbReference>
<name>A0AA37TLI1_9HYPH</name>
<feature type="region of interest" description="Disordered" evidence="1">
    <location>
        <begin position="1"/>
        <end position="31"/>
    </location>
</feature>
<dbReference type="Gene3D" id="1.10.4200.10">
    <property type="entry name" value="Triphosphoribosyl-dephospho-CoA protein"/>
    <property type="match status" value="1"/>
</dbReference>